<dbReference type="RefSeq" id="WP_057893466.1">
    <property type="nucleotide sequence ID" value="NZ_AYZQ01000001.1"/>
</dbReference>
<proteinExistence type="predicted"/>
<keyword evidence="1" id="KW-0732">Signal</keyword>
<evidence type="ECO:0000313" key="3">
    <source>
        <dbReference type="Proteomes" id="UP000051672"/>
    </source>
</evidence>
<evidence type="ECO:0000313" key="2">
    <source>
        <dbReference type="EMBL" id="KRM72437.1"/>
    </source>
</evidence>
<dbReference type="CDD" id="cd14667">
    <property type="entry name" value="3D_containing_proteins"/>
    <property type="match status" value="1"/>
</dbReference>
<keyword evidence="3" id="KW-1185">Reference proteome</keyword>
<dbReference type="OrthoDB" id="2080739at2"/>
<comment type="caution">
    <text evidence="2">The sequence shown here is derived from an EMBL/GenBank/DDBJ whole genome shotgun (WGS) entry which is preliminary data.</text>
</comment>
<dbReference type="Proteomes" id="UP000051672">
    <property type="component" value="Unassembled WGS sequence"/>
</dbReference>
<reference evidence="2 3" key="1">
    <citation type="journal article" date="2015" name="Genome Announc.">
        <title>Expanding the biotechnology potential of lactobacilli through comparative genomics of 213 strains and associated genera.</title>
        <authorList>
            <person name="Sun Z."/>
            <person name="Harris H.M."/>
            <person name="McCann A."/>
            <person name="Guo C."/>
            <person name="Argimon S."/>
            <person name="Zhang W."/>
            <person name="Yang X."/>
            <person name="Jeffery I.B."/>
            <person name="Cooney J.C."/>
            <person name="Kagawa T.F."/>
            <person name="Liu W."/>
            <person name="Song Y."/>
            <person name="Salvetti E."/>
            <person name="Wrobel A."/>
            <person name="Rasinkangas P."/>
            <person name="Parkhill J."/>
            <person name="Rea M.C."/>
            <person name="O'Sullivan O."/>
            <person name="Ritari J."/>
            <person name="Douillard F.P."/>
            <person name="Paul Ross R."/>
            <person name="Yang R."/>
            <person name="Briner A.E."/>
            <person name="Felis G.E."/>
            <person name="de Vos W.M."/>
            <person name="Barrangou R."/>
            <person name="Klaenhammer T.R."/>
            <person name="Caufield P.W."/>
            <person name="Cui Y."/>
            <person name="Zhang H."/>
            <person name="O'Toole P.W."/>
        </authorList>
    </citation>
    <scope>NUCLEOTIDE SEQUENCE [LARGE SCALE GENOMIC DNA]</scope>
    <source>
        <strain evidence="2 3">DSM 23927</strain>
    </source>
</reference>
<organism evidence="2 3">
    <name type="scientific">Lacticaseibacillus brantae DSM 23927</name>
    <dbReference type="NCBI Taxonomy" id="1423727"/>
    <lineage>
        <taxon>Bacteria</taxon>
        <taxon>Bacillati</taxon>
        <taxon>Bacillota</taxon>
        <taxon>Bacilli</taxon>
        <taxon>Lactobacillales</taxon>
        <taxon>Lactobacillaceae</taxon>
        <taxon>Lacticaseibacillus</taxon>
    </lineage>
</organism>
<dbReference type="AlphaFoldDB" id="A0A0R2B069"/>
<protein>
    <recommendedName>
        <fullName evidence="4">Surface layer protein A domain-containing protein</fullName>
    </recommendedName>
</protein>
<dbReference type="PATRIC" id="fig|1423727.3.peg.142"/>
<evidence type="ECO:0008006" key="4">
    <source>
        <dbReference type="Google" id="ProtNLM"/>
    </source>
</evidence>
<dbReference type="STRING" id="1423727.FC34_GL000142"/>
<gene>
    <name evidence="2" type="ORF">FC34_GL000142</name>
</gene>
<name>A0A0R2B069_9LACO</name>
<dbReference type="EMBL" id="AYZQ01000001">
    <property type="protein sequence ID" value="KRM72437.1"/>
    <property type="molecule type" value="Genomic_DNA"/>
</dbReference>
<sequence>MKIKTLLMTLTATAGLSVAAISAKPNTVNAATENKTVNYVPGYGIAVWTSPNADHQLTGKYLQHGTSWKVFSYTTVDNTLWANVGGDQWVQAQYLADAASNSTQPEIKYVNYKPGYGIAVLNSPYNGALTGTTLKHGTSWKVFGYVNAGGKQWANVGGNQWVQAQYLSDSAPVAQAPTLTMTATAYDPRVLGNYTFGYDTVAANLSVFPRGTKLAITFANGTTKNYVVRDTGGFAYANPNQLDIAMPNAQALQFGRQNIKVRVIH</sequence>
<feature type="signal peptide" evidence="1">
    <location>
        <begin position="1"/>
        <end position="30"/>
    </location>
</feature>
<dbReference type="InterPro" id="IPR059180">
    <property type="entry name" value="3D_YorM"/>
</dbReference>
<feature type="chain" id="PRO_5006415120" description="Surface layer protein A domain-containing protein" evidence="1">
    <location>
        <begin position="31"/>
        <end position="265"/>
    </location>
</feature>
<accession>A0A0R2B069</accession>
<evidence type="ECO:0000256" key="1">
    <source>
        <dbReference type="SAM" id="SignalP"/>
    </source>
</evidence>